<dbReference type="CDD" id="cd02976">
    <property type="entry name" value="NrdH"/>
    <property type="match status" value="1"/>
</dbReference>
<evidence type="ECO:0000313" key="3">
    <source>
        <dbReference type="Proteomes" id="UP001373159"/>
    </source>
</evidence>
<gene>
    <name evidence="2" type="ORF">V8P97_01140</name>
</gene>
<dbReference type="Pfam" id="PF00462">
    <property type="entry name" value="Glutaredoxin"/>
    <property type="match status" value="1"/>
</dbReference>
<sequence length="80" mass="9154">MSVTVYTKQHCPQCDATKRQFAKQGVDFDLVDLTDNRELVDEFIAKGFRQTPIVVTDEETWSGYRPDLIRKVAEAAKVYA</sequence>
<reference evidence="2 3" key="1">
    <citation type="submission" date="2024-02" db="EMBL/GenBank/DDBJ databases">
        <title>Bifidobacterium honeyensis sp. nov., isolated from the comb honey.</title>
        <authorList>
            <person name="Liu W."/>
            <person name="Li Y."/>
        </authorList>
    </citation>
    <scope>NUCLEOTIDE SEQUENCE [LARGE SCALE GENOMIC DNA]</scope>
    <source>
        <strain evidence="2 3">IMAU50988</strain>
    </source>
</reference>
<dbReference type="InterPro" id="IPR036249">
    <property type="entry name" value="Thioredoxin-like_sf"/>
</dbReference>
<dbReference type="PANTHER" id="PTHR34386:SF1">
    <property type="entry name" value="GLUTAREDOXIN-LIKE PROTEIN NRDH"/>
    <property type="match status" value="1"/>
</dbReference>
<dbReference type="RefSeq" id="WP_340468621.1">
    <property type="nucleotide sequence ID" value="NZ_JBANBB010000001.1"/>
</dbReference>
<protein>
    <submittedName>
        <fullName evidence="2">Glutaredoxin domain-containing protein</fullName>
    </submittedName>
</protein>
<dbReference type="PROSITE" id="PS51354">
    <property type="entry name" value="GLUTAREDOXIN_2"/>
    <property type="match status" value="1"/>
</dbReference>
<name>A0ABU8ZNB5_9BIFI</name>
<dbReference type="Gene3D" id="3.40.30.10">
    <property type="entry name" value="Glutaredoxin"/>
    <property type="match status" value="1"/>
</dbReference>
<organism evidence="2 3">
    <name type="scientific">Bifidobacterium favimelis</name>
    <dbReference type="NCBI Taxonomy" id="3122979"/>
    <lineage>
        <taxon>Bacteria</taxon>
        <taxon>Bacillati</taxon>
        <taxon>Actinomycetota</taxon>
        <taxon>Actinomycetes</taxon>
        <taxon>Bifidobacteriales</taxon>
        <taxon>Bifidobacteriaceae</taxon>
        <taxon>Bifidobacterium</taxon>
    </lineage>
</organism>
<dbReference type="SUPFAM" id="SSF52833">
    <property type="entry name" value="Thioredoxin-like"/>
    <property type="match status" value="1"/>
</dbReference>
<evidence type="ECO:0000313" key="2">
    <source>
        <dbReference type="EMBL" id="MEK0306084.1"/>
    </source>
</evidence>
<dbReference type="PANTHER" id="PTHR34386">
    <property type="entry name" value="GLUTAREDOXIN"/>
    <property type="match status" value="1"/>
</dbReference>
<proteinExistence type="predicted"/>
<comment type="caution">
    <text evidence="2">The sequence shown here is derived from an EMBL/GenBank/DDBJ whole genome shotgun (WGS) entry which is preliminary data.</text>
</comment>
<feature type="domain" description="Glutaredoxin" evidence="1">
    <location>
        <begin position="3"/>
        <end position="59"/>
    </location>
</feature>
<accession>A0ABU8ZNB5</accession>
<keyword evidence="3" id="KW-1185">Reference proteome</keyword>
<dbReference type="InterPro" id="IPR051548">
    <property type="entry name" value="Grx-like_ET"/>
</dbReference>
<evidence type="ECO:0000259" key="1">
    <source>
        <dbReference type="Pfam" id="PF00462"/>
    </source>
</evidence>
<dbReference type="Proteomes" id="UP001373159">
    <property type="component" value="Unassembled WGS sequence"/>
</dbReference>
<dbReference type="EMBL" id="JBANBB010000001">
    <property type="protein sequence ID" value="MEK0306084.1"/>
    <property type="molecule type" value="Genomic_DNA"/>
</dbReference>
<dbReference type="InterPro" id="IPR002109">
    <property type="entry name" value="Glutaredoxin"/>
</dbReference>